<evidence type="ECO:0000313" key="2">
    <source>
        <dbReference type="EMBL" id="MQL85672.1"/>
    </source>
</evidence>
<organism evidence="2 3">
    <name type="scientific">Colocasia esculenta</name>
    <name type="common">Wild taro</name>
    <name type="synonym">Arum esculentum</name>
    <dbReference type="NCBI Taxonomy" id="4460"/>
    <lineage>
        <taxon>Eukaryota</taxon>
        <taxon>Viridiplantae</taxon>
        <taxon>Streptophyta</taxon>
        <taxon>Embryophyta</taxon>
        <taxon>Tracheophyta</taxon>
        <taxon>Spermatophyta</taxon>
        <taxon>Magnoliopsida</taxon>
        <taxon>Liliopsida</taxon>
        <taxon>Araceae</taxon>
        <taxon>Aroideae</taxon>
        <taxon>Colocasieae</taxon>
        <taxon>Colocasia</taxon>
    </lineage>
</organism>
<feature type="region of interest" description="Disordered" evidence="1">
    <location>
        <begin position="98"/>
        <end position="120"/>
    </location>
</feature>
<protein>
    <submittedName>
        <fullName evidence="2">Uncharacterized protein</fullName>
    </submittedName>
</protein>
<name>A0A843UI47_COLES</name>
<reference evidence="2" key="1">
    <citation type="submission" date="2017-07" db="EMBL/GenBank/DDBJ databases">
        <title>Taro Niue Genome Assembly and Annotation.</title>
        <authorList>
            <person name="Atibalentja N."/>
            <person name="Keating K."/>
            <person name="Fields C.J."/>
        </authorList>
    </citation>
    <scope>NUCLEOTIDE SEQUENCE</scope>
    <source>
        <strain evidence="2">Niue_2</strain>
        <tissue evidence="2">Leaf</tissue>
    </source>
</reference>
<proteinExistence type="predicted"/>
<feature type="compositionally biased region" description="Low complexity" evidence="1">
    <location>
        <begin position="100"/>
        <end position="115"/>
    </location>
</feature>
<evidence type="ECO:0000313" key="3">
    <source>
        <dbReference type="Proteomes" id="UP000652761"/>
    </source>
</evidence>
<feature type="region of interest" description="Disordered" evidence="1">
    <location>
        <begin position="391"/>
        <end position="410"/>
    </location>
</feature>
<feature type="region of interest" description="Disordered" evidence="1">
    <location>
        <begin position="635"/>
        <end position="693"/>
    </location>
</feature>
<dbReference type="Pfam" id="PF05904">
    <property type="entry name" value="DUF863"/>
    <property type="match status" value="1"/>
</dbReference>
<dbReference type="Proteomes" id="UP000652761">
    <property type="component" value="Unassembled WGS sequence"/>
</dbReference>
<dbReference type="PANTHER" id="PTHR33167">
    <property type="entry name" value="TRANSCRIPTION FACTOR, PUTATIVE (DUF863)-RELATED"/>
    <property type="match status" value="1"/>
</dbReference>
<feature type="compositionally biased region" description="Basic residues" evidence="1">
    <location>
        <begin position="642"/>
        <end position="662"/>
    </location>
</feature>
<comment type="caution">
    <text evidence="2">The sequence shown here is derived from an EMBL/GenBank/DDBJ whole genome shotgun (WGS) entry which is preliminary data.</text>
</comment>
<keyword evidence="3" id="KW-1185">Reference proteome</keyword>
<dbReference type="OrthoDB" id="630817at2759"/>
<sequence>MNARQSSEHVEIKTSYAQDVSSVLSQKQNKIESWFREKPSQSIEPSDNSIVNTKYLESTLSTMSGPFSVLHQTENAISASSPFSNSISHTPAAVKALPCSSESTTEIRSSSTTSSQNFGNACDKWPCNHGPRSIVSKGGGTFFYPNGIHRSFLSESSASSHVHLPSVTFDNPNLRNGASSFYEKLEDRGPPKRLKRLPSTNVKTINDMNLDIASPRGFETENASEQKKLTDLPGKRESVPGGLSHLRTKSPCSEQLNANNVVCQGELGAVQGYSPLMLTYPTTCEFDEEKKREGIPSLDVLPLLSKAEGKIVQQNEASVPSSGKRILGFPLSPRTQYSPALDVRNGKEKLIHIDTSCRGKLLDVEKQIHTEMDLEKGVGKCSNISTGRSSFNCSTRSMDQPKSSEHSSKDEVKLPSLLTVQFTIPRLVSDIDLEAPITCRSEDRMLSAESAIDLNRLVSPTEQESKRDVPQAKEIGDETIVRLAAETIHTMWLDKHIHPEVIAGYATPPASNDSLNWFADVVISNSDDQEVSRGEGQASLDIDGMDYFEYMTLNLEEVRVDDYCSNPLKISDPKDEETGVAHLLLTKPRRGPARRRRQKRDFQRDILPGLASLARHEVTEDIQVIGVLMRAAGESWEAGGSRKNRGRSRSHAQPRGRGRRRGTPAAAAVVETPLDPHPSDPSNDTEARVRGRSIVGWGRTTRRCWRQRCSSGNILGPTPNLKSSNNFVLPG</sequence>
<evidence type="ECO:0000256" key="1">
    <source>
        <dbReference type="SAM" id="MobiDB-lite"/>
    </source>
</evidence>
<feature type="compositionally biased region" description="Basic and acidic residues" evidence="1">
    <location>
        <begin position="224"/>
        <end position="238"/>
    </location>
</feature>
<dbReference type="InterPro" id="IPR008581">
    <property type="entry name" value="DUF863_pln"/>
</dbReference>
<feature type="compositionally biased region" description="Polar residues" evidence="1">
    <location>
        <begin position="391"/>
        <end position="401"/>
    </location>
</feature>
<dbReference type="EMBL" id="NMUH01000842">
    <property type="protein sequence ID" value="MQL85672.1"/>
    <property type="molecule type" value="Genomic_DNA"/>
</dbReference>
<accession>A0A843UI47</accession>
<feature type="compositionally biased region" description="Polar residues" evidence="1">
    <location>
        <begin position="720"/>
        <end position="731"/>
    </location>
</feature>
<dbReference type="AlphaFoldDB" id="A0A843UI47"/>
<feature type="region of interest" description="Disordered" evidence="1">
    <location>
        <begin position="712"/>
        <end position="731"/>
    </location>
</feature>
<feature type="region of interest" description="Disordered" evidence="1">
    <location>
        <begin position="215"/>
        <end position="244"/>
    </location>
</feature>
<gene>
    <name evidence="2" type="ORF">Taro_018201</name>
</gene>
<dbReference type="PANTHER" id="PTHR33167:SF4">
    <property type="entry name" value="TRANSCRIPTION FACTOR, PUTATIVE (DUF863)-RELATED"/>
    <property type="match status" value="1"/>
</dbReference>